<gene>
    <name evidence="2" type="ORF">CTQ69_01815</name>
</gene>
<feature type="transmembrane region" description="Helical" evidence="1">
    <location>
        <begin position="239"/>
        <end position="260"/>
    </location>
</feature>
<feature type="transmembrane region" description="Helical" evidence="1">
    <location>
        <begin position="32"/>
        <end position="55"/>
    </location>
</feature>
<protein>
    <submittedName>
        <fullName evidence="2">Flippase</fullName>
    </submittedName>
</protein>
<dbReference type="Proteomes" id="UP000839735">
    <property type="component" value="Unassembled WGS sequence"/>
</dbReference>
<feature type="transmembrane region" description="Helical" evidence="1">
    <location>
        <begin position="76"/>
        <end position="100"/>
    </location>
</feature>
<keyword evidence="1" id="KW-0812">Transmembrane</keyword>
<organism evidence="2">
    <name type="scientific">Salmonella diarizonae</name>
    <dbReference type="NCBI Taxonomy" id="59204"/>
    <lineage>
        <taxon>Bacteria</taxon>
        <taxon>Pseudomonadati</taxon>
        <taxon>Pseudomonadota</taxon>
        <taxon>Gammaproteobacteria</taxon>
        <taxon>Enterobacterales</taxon>
        <taxon>Enterobacteriaceae</taxon>
        <taxon>Salmonella</taxon>
    </lineage>
</organism>
<evidence type="ECO:0000256" key="1">
    <source>
        <dbReference type="SAM" id="Phobius"/>
    </source>
</evidence>
<feature type="transmembrane region" description="Helical" evidence="1">
    <location>
        <begin position="367"/>
        <end position="385"/>
    </location>
</feature>
<accession>A0A5Y1Y1E2</accession>
<feature type="transmembrane region" description="Helical" evidence="1">
    <location>
        <begin position="7"/>
        <end position="26"/>
    </location>
</feature>
<feature type="transmembrane region" description="Helical" evidence="1">
    <location>
        <begin position="342"/>
        <end position="361"/>
    </location>
</feature>
<keyword evidence="1" id="KW-0472">Membrane</keyword>
<comment type="caution">
    <text evidence="2">The sequence shown here is derived from an EMBL/GenBank/DDBJ whole genome shotgun (WGS) entry which is preliminary data.</text>
</comment>
<feature type="transmembrane region" description="Helical" evidence="1">
    <location>
        <begin position="272"/>
        <end position="299"/>
    </location>
</feature>
<reference evidence="2" key="1">
    <citation type="submission" date="2018-08" db="EMBL/GenBank/DDBJ databases">
        <authorList>
            <person name="Ashton P.M."/>
            <person name="Dallman T."/>
            <person name="Nair S."/>
            <person name="De Pinna E."/>
            <person name="Peters T."/>
            <person name="Grant K."/>
        </authorList>
    </citation>
    <scope>NUCLEOTIDE SEQUENCE [LARGE SCALE GENOMIC DNA]</scope>
    <source>
        <strain evidence="2">294779</strain>
    </source>
</reference>
<sequence length="396" mass="45990">MKKKISKYLVIFLCYGVNFILPILFFKEISYILSPAVLTSFFFVLALLIYCQYVVEYGLQISLLKKLSNNKLDLSYDISSILELKILLFITCSFFLLIILTYSNDIIFSILIIVLLGNVFSCQFLYQVVDRLHFFYIINTISKIIFIPLIYMDSNYIYLLICYSLFNVFPNLISFTMFLYNQRVKLVWVPIETIFILAKEKFGYFASNISITLYTNFYQVLLGIISPSYLAAYALSDKIIRGVIAGNYVFIQIIQVQFLNDESKFLDKIEKILVILFFLGLVESCVIFFGASFFEVYFFPKIPMLSDFLKLMSFLVIIILISNFFAMVYLPCTGNTHFLSKVFITVSMFSVISAPLLIYYYAGYGAISAAILSEMLVLTFCYVFYRKIRYANNIKY</sequence>
<feature type="transmembrane region" description="Helical" evidence="1">
    <location>
        <begin position="106"/>
        <end position="126"/>
    </location>
</feature>
<feature type="transmembrane region" description="Helical" evidence="1">
    <location>
        <begin position="157"/>
        <end position="181"/>
    </location>
</feature>
<dbReference type="EMBL" id="AAIBIC010000002">
    <property type="protein sequence ID" value="ECC3912823.1"/>
    <property type="molecule type" value="Genomic_DNA"/>
</dbReference>
<feature type="transmembrane region" description="Helical" evidence="1">
    <location>
        <begin position="311"/>
        <end position="330"/>
    </location>
</feature>
<name>A0A5Y1Y1E2_SALDZ</name>
<keyword evidence="1" id="KW-1133">Transmembrane helix</keyword>
<dbReference type="AlphaFoldDB" id="A0A5Y1Y1E2"/>
<feature type="transmembrane region" description="Helical" evidence="1">
    <location>
        <begin position="202"/>
        <end position="227"/>
    </location>
</feature>
<feature type="transmembrane region" description="Helical" evidence="1">
    <location>
        <begin position="133"/>
        <end position="151"/>
    </location>
</feature>
<evidence type="ECO:0000313" key="2">
    <source>
        <dbReference type="EMBL" id="ECC3912823.1"/>
    </source>
</evidence>
<proteinExistence type="predicted"/>